<dbReference type="RefSeq" id="WP_189177525.1">
    <property type="nucleotide sequence ID" value="NZ_BMNG01000026.1"/>
</dbReference>
<evidence type="ECO:0000313" key="2">
    <source>
        <dbReference type="Proteomes" id="UP000656881"/>
    </source>
</evidence>
<name>A0ABQ2MU25_9ACTN</name>
<reference evidence="2" key="1">
    <citation type="journal article" date="2019" name="Int. J. Syst. Evol. Microbiol.">
        <title>The Global Catalogue of Microorganisms (GCM) 10K type strain sequencing project: providing services to taxonomists for standard genome sequencing and annotation.</title>
        <authorList>
            <consortium name="The Broad Institute Genomics Platform"/>
            <consortium name="The Broad Institute Genome Sequencing Center for Infectious Disease"/>
            <person name="Wu L."/>
            <person name="Ma J."/>
        </authorList>
    </citation>
    <scope>NUCLEOTIDE SEQUENCE [LARGE SCALE GENOMIC DNA]</scope>
    <source>
        <strain evidence="2">CGMCC 4.7349</strain>
    </source>
</reference>
<dbReference type="EMBL" id="BMNG01000026">
    <property type="protein sequence ID" value="GGO58821.1"/>
    <property type="molecule type" value="Genomic_DNA"/>
</dbReference>
<comment type="caution">
    <text evidence="1">The sequence shown here is derived from an EMBL/GenBank/DDBJ whole genome shotgun (WGS) entry which is preliminary data.</text>
</comment>
<sequence length="112" mass="12499">MADVWVLDTPLQERRTSILVRADAITYLSCDRHKLIASRLESEETVALAQEGTYMGKRTPPLPENFHTALLAAIGQARKQADTTGEDQVLMAETDDHDEWSWGVFPLADMAV</sequence>
<accession>A0ABQ2MU25</accession>
<evidence type="ECO:0000313" key="1">
    <source>
        <dbReference type="EMBL" id="GGO58821.1"/>
    </source>
</evidence>
<dbReference type="Proteomes" id="UP000656881">
    <property type="component" value="Unassembled WGS sequence"/>
</dbReference>
<proteinExistence type="predicted"/>
<gene>
    <name evidence="1" type="ORF">GCM10012286_78990</name>
</gene>
<protein>
    <submittedName>
        <fullName evidence="1">Uncharacterized protein</fullName>
    </submittedName>
</protein>
<keyword evidence="2" id="KW-1185">Reference proteome</keyword>
<organism evidence="1 2">
    <name type="scientific">Streptomyces lasiicapitis</name>
    <dbReference type="NCBI Taxonomy" id="1923961"/>
    <lineage>
        <taxon>Bacteria</taxon>
        <taxon>Bacillati</taxon>
        <taxon>Actinomycetota</taxon>
        <taxon>Actinomycetes</taxon>
        <taxon>Kitasatosporales</taxon>
        <taxon>Streptomycetaceae</taxon>
        <taxon>Streptomyces</taxon>
    </lineage>
</organism>